<reference evidence="3" key="1">
    <citation type="journal article" date="2021" name="BMC Genomics">
        <title>Chromosome-level genome assembly and manually-curated proteome of model necrotroph Parastagonospora nodorum Sn15 reveals a genome-wide trove of candidate effector homologs, and redundancy of virulence-related functions within an accessory chromosome.</title>
        <authorList>
            <person name="Bertazzoni S."/>
            <person name="Jones D.A.B."/>
            <person name="Phan H.T."/>
            <person name="Tan K.-C."/>
            <person name="Hane J.K."/>
        </authorList>
    </citation>
    <scope>NUCLEOTIDE SEQUENCE [LARGE SCALE GENOMIC DNA]</scope>
    <source>
        <strain evidence="3">SN15 / ATCC MYA-4574 / FGSC 10173)</strain>
    </source>
</reference>
<evidence type="ECO:0000313" key="3">
    <source>
        <dbReference type="Proteomes" id="UP000663193"/>
    </source>
</evidence>
<gene>
    <name evidence="2" type="ORF">JI435_409670</name>
</gene>
<name>A0A7U2F140_PHANO</name>
<protein>
    <submittedName>
        <fullName evidence="2">Uncharacterized protein</fullName>
    </submittedName>
</protein>
<sequence length="94" mass="10261">MVLQIIVQRHRNLVNIAGAMLNKLKTCPVWDGGARGMPAQRGIKGRKQPHDALENQSLIRGISGKRPGCVRDSRNPPCATTQPSSNLRPEVGLQ</sequence>
<dbReference type="AlphaFoldDB" id="A0A7U2F140"/>
<dbReference type="EMBL" id="CP069028">
    <property type="protein sequence ID" value="QRC96834.1"/>
    <property type="molecule type" value="Genomic_DNA"/>
</dbReference>
<keyword evidence="3" id="KW-1185">Reference proteome</keyword>
<proteinExistence type="predicted"/>
<organism evidence="2 3">
    <name type="scientific">Phaeosphaeria nodorum (strain SN15 / ATCC MYA-4574 / FGSC 10173)</name>
    <name type="common">Glume blotch fungus</name>
    <name type="synonym">Parastagonospora nodorum</name>
    <dbReference type="NCBI Taxonomy" id="321614"/>
    <lineage>
        <taxon>Eukaryota</taxon>
        <taxon>Fungi</taxon>
        <taxon>Dikarya</taxon>
        <taxon>Ascomycota</taxon>
        <taxon>Pezizomycotina</taxon>
        <taxon>Dothideomycetes</taxon>
        <taxon>Pleosporomycetidae</taxon>
        <taxon>Pleosporales</taxon>
        <taxon>Pleosporineae</taxon>
        <taxon>Phaeosphaeriaceae</taxon>
        <taxon>Parastagonospora</taxon>
    </lineage>
</organism>
<feature type="region of interest" description="Disordered" evidence="1">
    <location>
        <begin position="58"/>
        <end position="94"/>
    </location>
</feature>
<evidence type="ECO:0000256" key="1">
    <source>
        <dbReference type="SAM" id="MobiDB-lite"/>
    </source>
</evidence>
<dbReference type="Proteomes" id="UP000663193">
    <property type="component" value="Chromosome 6"/>
</dbReference>
<accession>A0A7U2F140</accession>
<evidence type="ECO:0000313" key="2">
    <source>
        <dbReference type="EMBL" id="QRC96834.1"/>
    </source>
</evidence>
<dbReference type="VEuPathDB" id="FungiDB:JI435_409670"/>
<feature type="compositionally biased region" description="Polar residues" evidence="1">
    <location>
        <begin position="78"/>
        <end position="87"/>
    </location>
</feature>